<dbReference type="CDD" id="cd09993">
    <property type="entry name" value="HDAC_classIV"/>
    <property type="match status" value="1"/>
</dbReference>
<dbReference type="GO" id="GO:0040029">
    <property type="term" value="P:epigenetic regulation of gene expression"/>
    <property type="evidence" value="ECO:0007669"/>
    <property type="project" value="TreeGrafter"/>
</dbReference>
<dbReference type="InterPro" id="IPR044150">
    <property type="entry name" value="HDAC_classIV"/>
</dbReference>
<dbReference type="EMBL" id="VLTN01000002">
    <property type="protein sequence ID" value="KAA0157042.1"/>
    <property type="molecule type" value="Genomic_DNA"/>
</dbReference>
<sequence>MRWTTLCDFACFAAGIGVVAWLADGAARGVPGMGPWIAATAAAWLLYPLALRGGVPAACACLAGDDAPGTASCLGRAGGVPVVFSPRYDITACGLERAHPFDSTKYSRVFRTLVDAGVLERGEECVPSQLSLAQLTRAQGWWWLARLGYGLRAVMALELPPLGFLPSWAVWWRVLEPMQLASAGTVCAAELALARPSAWAINLGGGFHHARHGFGHGFCVFNDLTMAAQRALDGGFGCRRLLYLDLDVHQGDGIERDMGWDPRVAVVDAFHPGLFPGDAAAAACPALAERGARFFHRAGDGGDRFLEWLRTELPRVLAAFDPDLVLYNAGSDVLVGDPLGGMDLPESAVCERDAIVFRCCGVGARGGAASPALGTSPEGARLFRASGGRRRAVAMALSGGYQAETAGVVARSIAAMDAELGLVEAAKAGEAPAGS</sequence>
<reference evidence="3 4" key="1">
    <citation type="submission" date="2019-07" db="EMBL/GenBank/DDBJ databases">
        <title>Genomes of Cafeteria roenbergensis.</title>
        <authorList>
            <person name="Fischer M.G."/>
            <person name="Hackl T."/>
            <person name="Roman M."/>
        </authorList>
    </citation>
    <scope>NUCLEOTIDE SEQUENCE [LARGE SCALE GENOMIC DNA]</scope>
    <source>
        <strain evidence="3 4">BVI</strain>
    </source>
</reference>
<comment type="caution">
    <text evidence="3">The sequence shown here is derived from an EMBL/GenBank/DDBJ whole genome shotgun (WGS) entry which is preliminary data.</text>
</comment>
<evidence type="ECO:0000259" key="2">
    <source>
        <dbReference type="Pfam" id="PF00850"/>
    </source>
</evidence>
<feature type="domain" description="Histone deacetylase" evidence="2">
    <location>
        <begin position="99"/>
        <end position="359"/>
    </location>
</feature>
<proteinExistence type="predicted"/>
<keyword evidence="1" id="KW-0378">Hydrolase</keyword>
<evidence type="ECO:0000256" key="1">
    <source>
        <dbReference type="ARBA" id="ARBA00022801"/>
    </source>
</evidence>
<dbReference type="PRINTS" id="PR01270">
    <property type="entry name" value="HDASUPER"/>
</dbReference>
<evidence type="ECO:0000313" key="3">
    <source>
        <dbReference type="EMBL" id="KAA0157042.1"/>
    </source>
</evidence>
<protein>
    <recommendedName>
        <fullName evidence="2">Histone deacetylase domain-containing protein</fullName>
    </recommendedName>
</protein>
<dbReference type="InterPro" id="IPR023696">
    <property type="entry name" value="Ureohydrolase_dom_sf"/>
</dbReference>
<gene>
    <name evidence="3" type="ORF">FNF29_00394</name>
</gene>
<dbReference type="Pfam" id="PF00850">
    <property type="entry name" value="Hist_deacetyl"/>
    <property type="match status" value="1"/>
</dbReference>
<dbReference type="InterPro" id="IPR023801">
    <property type="entry name" value="His_deacetylse_dom"/>
</dbReference>
<dbReference type="Gene3D" id="3.40.800.20">
    <property type="entry name" value="Histone deacetylase domain"/>
    <property type="match status" value="1"/>
</dbReference>
<name>A0A5A8CV65_CAFRO</name>
<dbReference type="PANTHER" id="PTHR10625:SF23">
    <property type="entry name" value="HISTONE DEACETYLASE 11"/>
    <property type="match status" value="1"/>
</dbReference>
<organism evidence="3 4">
    <name type="scientific">Cafeteria roenbergensis</name>
    <name type="common">Marine flagellate</name>
    <dbReference type="NCBI Taxonomy" id="33653"/>
    <lineage>
        <taxon>Eukaryota</taxon>
        <taxon>Sar</taxon>
        <taxon>Stramenopiles</taxon>
        <taxon>Bigyra</taxon>
        <taxon>Opalozoa</taxon>
        <taxon>Bicosoecida</taxon>
        <taxon>Cafeteriaceae</taxon>
        <taxon>Cafeteria</taxon>
    </lineage>
</organism>
<accession>A0A5A8CV65</accession>
<dbReference type="SUPFAM" id="SSF52768">
    <property type="entry name" value="Arginase/deacetylase"/>
    <property type="match status" value="1"/>
</dbReference>
<dbReference type="GO" id="GO:0004407">
    <property type="term" value="F:histone deacetylase activity"/>
    <property type="evidence" value="ECO:0007669"/>
    <property type="project" value="InterPro"/>
</dbReference>
<dbReference type="PANTHER" id="PTHR10625">
    <property type="entry name" value="HISTONE DEACETYLASE HDAC1-RELATED"/>
    <property type="match status" value="1"/>
</dbReference>
<dbReference type="GO" id="GO:0000118">
    <property type="term" value="C:histone deacetylase complex"/>
    <property type="evidence" value="ECO:0007669"/>
    <property type="project" value="TreeGrafter"/>
</dbReference>
<keyword evidence="4" id="KW-1185">Reference proteome</keyword>
<dbReference type="OMA" id="LGHCCIS"/>
<dbReference type="InterPro" id="IPR000286">
    <property type="entry name" value="HDACs"/>
</dbReference>
<dbReference type="GO" id="GO:0016787">
    <property type="term" value="F:hydrolase activity"/>
    <property type="evidence" value="ECO:0007669"/>
    <property type="project" value="UniProtKB-KW"/>
</dbReference>
<dbReference type="AlphaFoldDB" id="A0A5A8CV65"/>
<evidence type="ECO:0000313" key="4">
    <source>
        <dbReference type="Proteomes" id="UP000323011"/>
    </source>
</evidence>
<dbReference type="Proteomes" id="UP000323011">
    <property type="component" value="Unassembled WGS sequence"/>
</dbReference>
<dbReference type="InterPro" id="IPR037138">
    <property type="entry name" value="His_deacetylse_dom_sf"/>
</dbReference>